<organism evidence="1 2">
    <name type="scientific">Dioscorea alata</name>
    <name type="common">Purple yam</name>
    <dbReference type="NCBI Taxonomy" id="55571"/>
    <lineage>
        <taxon>Eukaryota</taxon>
        <taxon>Viridiplantae</taxon>
        <taxon>Streptophyta</taxon>
        <taxon>Embryophyta</taxon>
        <taxon>Tracheophyta</taxon>
        <taxon>Spermatophyta</taxon>
        <taxon>Magnoliopsida</taxon>
        <taxon>Liliopsida</taxon>
        <taxon>Dioscoreales</taxon>
        <taxon>Dioscoreaceae</taxon>
        <taxon>Dioscorea</taxon>
    </lineage>
</organism>
<evidence type="ECO:0000313" key="1">
    <source>
        <dbReference type="EMBL" id="KAH7663103.1"/>
    </source>
</evidence>
<keyword evidence="2" id="KW-1185">Reference proteome</keyword>
<dbReference type="Proteomes" id="UP000827976">
    <property type="component" value="Chromosome 14"/>
</dbReference>
<comment type="caution">
    <text evidence="1">The sequence shown here is derived from an EMBL/GenBank/DDBJ whole genome shotgun (WGS) entry which is preliminary data.</text>
</comment>
<name>A0ACB7UQT2_DIOAL</name>
<protein>
    <submittedName>
        <fullName evidence="1">Hydroxymethylglutaryl-CoA reductase N-terminal protein</fullName>
    </submittedName>
</protein>
<proteinExistence type="predicted"/>
<dbReference type="EMBL" id="CM037024">
    <property type="protein sequence ID" value="KAH7663103.1"/>
    <property type="molecule type" value="Genomic_DNA"/>
</dbReference>
<reference evidence="2" key="1">
    <citation type="journal article" date="2022" name="Nat. Commun.">
        <title>Chromosome evolution and the genetic basis of agronomically important traits in greater yam.</title>
        <authorList>
            <person name="Bredeson J.V."/>
            <person name="Lyons J.B."/>
            <person name="Oniyinde I.O."/>
            <person name="Okereke N.R."/>
            <person name="Kolade O."/>
            <person name="Nnabue I."/>
            <person name="Nwadili C.O."/>
            <person name="Hribova E."/>
            <person name="Parker M."/>
            <person name="Nwogha J."/>
            <person name="Shu S."/>
            <person name="Carlson J."/>
            <person name="Kariba R."/>
            <person name="Muthemba S."/>
            <person name="Knop K."/>
            <person name="Barton G.J."/>
            <person name="Sherwood A.V."/>
            <person name="Lopez-Montes A."/>
            <person name="Asiedu R."/>
            <person name="Jamnadass R."/>
            <person name="Muchugi A."/>
            <person name="Goodstein D."/>
            <person name="Egesi C.N."/>
            <person name="Featherston J."/>
            <person name="Asfaw A."/>
            <person name="Simpson G.G."/>
            <person name="Dolezel J."/>
            <person name="Hendre P.S."/>
            <person name="Van Deynze A."/>
            <person name="Kumar P.L."/>
            <person name="Obidiegwu J.E."/>
            <person name="Bhattacharjee R."/>
            <person name="Rokhsar D.S."/>
        </authorList>
    </citation>
    <scope>NUCLEOTIDE SEQUENCE [LARGE SCALE GENOMIC DNA]</scope>
    <source>
        <strain evidence="2">cv. TDa95/00328</strain>
    </source>
</reference>
<evidence type="ECO:0000313" key="2">
    <source>
        <dbReference type="Proteomes" id="UP000827976"/>
    </source>
</evidence>
<sequence length="322" mass="37104">MALRKTLAKICSQIRTIPTVCQAITPSAAVLRRRRILSQRLHRRPFFEVAVPPDRWFLTGDRLIERIRALNRDQIRLDAISPPPPEKLSVEDVKKVIRASQMAAVRERLRTIPMNSVSYDEFLEICCEESENQGMVIARALDDSGDVIVFGAVVFLRPDLVVKAVESSISSMKTPTRKREEEEEEEELREMEEKKREIDEEAGRKAKRELWYGLGLMAAQTAGFMRLTFWELSWDVMEPICFFFTSFSFMAGYAFFLRTSKDPSFEGLFASRFAVKQRRLMRARGFDLRRFNELRVTARATELCECRKRRGFVGAGGSSPVN</sequence>
<accession>A0ACB7UQT2</accession>
<gene>
    <name evidence="1" type="ORF">IHE45_14G031300</name>
</gene>